<sequence>MAATERLLHHITTLRYEDIPAAAIEAAKALTLDTLAVCVAGSTSPHAGAIAACAAGWGAGEEAHVLGTGKALPAPAAALVNAFQAHSQEWDCVHEPAVVHSLATIQSAVLAAAERRGGLCGREFLLALAAGVDASATIGMSSRSRLKFFRPATAGTLGVAAALGKLERFDVATLRDALGLAFSQAAGTMQAHVEGKPTLALQVGMATRAGMNAADLAAAGVPGPHDMLEGPFGFFEVMEGEWDVAPFDALGRISRIAEVSIKPFPTGRATHAGIDGIQRLVAAERIEAAEVERLTLEAPPLIHQLVGRPWREAMTASYARLCFPFVGAVALTCGTVDASDFQPGRLADPALRALAERIEVAIDANPDPNALVPQTVRAHLRSGVVREARVDHMLGSPVNPLTAAQREDKVRRAWRQSARPLDAEAVERVIALAGRLEELDDIRLLGRLAVP</sequence>
<feature type="domain" description="MmgE/PrpD C-terminal" evidence="3">
    <location>
        <begin position="264"/>
        <end position="420"/>
    </location>
</feature>
<dbReference type="RefSeq" id="WP_147847221.1">
    <property type="nucleotide sequence ID" value="NZ_VDUZ01000011.1"/>
</dbReference>
<dbReference type="PANTHER" id="PTHR16943:SF8">
    <property type="entry name" value="2-METHYLCITRATE DEHYDRATASE"/>
    <property type="match status" value="1"/>
</dbReference>
<dbReference type="AlphaFoldDB" id="A0A5C8PNR0"/>
<evidence type="ECO:0000313" key="5">
    <source>
        <dbReference type="Proteomes" id="UP000321638"/>
    </source>
</evidence>
<organism evidence="4 5">
    <name type="scientific">Vineibacter terrae</name>
    <dbReference type="NCBI Taxonomy" id="2586908"/>
    <lineage>
        <taxon>Bacteria</taxon>
        <taxon>Pseudomonadati</taxon>
        <taxon>Pseudomonadota</taxon>
        <taxon>Alphaproteobacteria</taxon>
        <taxon>Hyphomicrobiales</taxon>
        <taxon>Vineibacter</taxon>
    </lineage>
</organism>
<dbReference type="Pfam" id="PF03972">
    <property type="entry name" value="MmgE_PrpD_N"/>
    <property type="match status" value="1"/>
</dbReference>
<reference evidence="4 5" key="1">
    <citation type="submission" date="2019-06" db="EMBL/GenBank/DDBJ databases">
        <title>New taxonomy in bacterial strain CC-CFT640, isolated from vineyard.</title>
        <authorList>
            <person name="Lin S.-Y."/>
            <person name="Tsai C.-F."/>
            <person name="Young C.-C."/>
        </authorList>
    </citation>
    <scope>NUCLEOTIDE SEQUENCE [LARGE SCALE GENOMIC DNA]</scope>
    <source>
        <strain evidence="4 5">CC-CFT640</strain>
    </source>
</reference>
<dbReference type="InterPro" id="IPR005656">
    <property type="entry name" value="MmgE_PrpD"/>
</dbReference>
<dbReference type="Pfam" id="PF19305">
    <property type="entry name" value="MmgE_PrpD_C"/>
    <property type="match status" value="1"/>
</dbReference>
<keyword evidence="5" id="KW-1185">Reference proteome</keyword>
<dbReference type="Gene3D" id="3.30.1330.120">
    <property type="entry name" value="2-methylcitrate dehydratase PrpD"/>
    <property type="match status" value="1"/>
</dbReference>
<dbReference type="InterPro" id="IPR042183">
    <property type="entry name" value="MmgE/PrpD_sf_1"/>
</dbReference>
<evidence type="ECO:0000259" key="3">
    <source>
        <dbReference type="Pfam" id="PF19305"/>
    </source>
</evidence>
<dbReference type="InterPro" id="IPR042188">
    <property type="entry name" value="MmgE/PrpD_sf_2"/>
</dbReference>
<evidence type="ECO:0000313" key="4">
    <source>
        <dbReference type="EMBL" id="TXL76412.1"/>
    </source>
</evidence>
<evidence type="ECO:0000256" key="1">
    <source>
        <dbReference type="ARBA" id="ARBA00006174"/>
    </source>
</evidence>
<dbReference type="Gene3D" id="1.10.4100.10">
    <property type="entry name" value="2-methylcitrate dehydratase PrpD"/>
    <property type="match status" value="1"/>
</dbReference>
<dbReference type="SUPFAM" id="SSF103378">
    <property type="entry name" value="2-methylcitrate dehydratase PrpD"/>
    <property type="match status" value="1"/>
</dbReference>
<dbReference type="Proteomes" id="UP000321638">
    <property type="component" value="Unassembled WGS sequence"/>
</dbReference>
<comment type="caution">
    <text evidence="4">The sequence shown here is derived from an EMBL/GenBank/DDBJ whole genome shotgun (WGS) entry which is preliminary data.</text>
</comment>
<evidence type="ECO:0000259" key="2">
    <source>
        <dbReference type="Pfam" id="PF03972"/>
    </source>
</evidence>
<proteinExistence type="inferred from homology"/>
<dbReference type="EMBL" id="VDUZ01000011">
    <property type="protein sequence ID" value="TXL76412.1"/>
    <property type="molecule type" value="Genomic_DNA"/>
</dbReference>
<dbReference type="PANTHER" id="PTHR16943">
    <property type="entry name" value="2-METHYLCITRATE DEHYDRATASE-RELATED"/>
    <property type="match status" value="1"/>
</dbReference>
<dbReference type="OrthoDB" id="9795089at2"/>
<gene>
    <name evidence="4" type="ORF">FHP25_12255</name>
</gene>
<protein>
    <submittedName>
        <fullName evidence="4">MmgE/PrpD family protein</fullName>
    </submittedName>
</protein>
<dbReference type="GO" id="GO:0016829">
    <property type="term" value="F:lyase activity"/>
    <property type="evidence" value="ECO:0007669"/>
    <property type="project" value="InterPro"/>
</dbReference>
<dbReference type="InterPro" id="IPR045336">
    <property type="entry name" value="MmgE_PrpD_N"/>
</dbReference>
<feature type="domain" description="MmgE/PrpD N-terminal" evidence="2">
    <location>
        <begin position="6"/>
        <end position="243"/>
    </location>
</feature>
<dbReference type="InterPro" id="IPR036148">
    <property type="entry name" value="MmgE/PrpD_sf"/>
</dbReference>
<comment type="similarity">
    <text evidence="1">Belongs to the PrpD family.</text>
</comment>
<dbReference type="InterPro" id="IPR045337">
    <property type="entry name" value="MmgE_PrpD_C"/>
</dbReference>
<name>A0A5C8PNR0_9HYPH</name>
<accession>A0A5C8PNR0</accession>